<evidence type="ECO:0000256" key="2">
    <source>
        <dbReference type="SAM" id="Phobius"/>
    </source>
</evidence>
<comment type="caution">
    <text evidence="3">The sequence shown here is derived from an EMBL/GenBank/DDBJ whole genome shotgun (WGS) entry which is preliminary data.</text>
</comment>
<organism evidence="3 4">
    <name type="scientific">Naematelia encephala</name>
    <dbReference type="NCBI Taxonomy" id="71784"/>
    <lineage>
        <taxon>Eukaryota</taxon>
        <taxon>Fungi</taxon>
        <taxon>Dikarya</taxon>
        <taxon>Basidiomycota</taxon>
        <taxon>Agaricomycotina</taxon>
        <taxon>Tremellomycetes</taxon>
        <taxon>Tremellales</taxon>
        <taxon>Naemateliaceae</taxon>
        <taxon>Naematelia</taxon>
    </lineage>
</organism>
<keyword evidence="2" id="KW-1133">Transmembrane helix</keyword>
<accession>A0A1Y2BH34</accession>
<evidence type="ECO:0000313" key="4">
    <source>
        <dbReference type="Proteomes" id="UP000193986"/>
    </source>
</evidence>
<evidence type="ECO:0000256" key="1">
    <source>
        <dbReference type="SAM" id="MobiDB-lite"/>
    </source>
</evidence>
<dbReference type="AlphaFoldDB" id="A0A1Y2BH34"/>
<dbReference type="EMBL" id="MCFC01000004">
    <property type="protein sequence ID" value="ORY34112.1"/>
    <property type="molecule type" value="Genomic_DNA"/>
</dbReference>
<feature type="compositionally biased region" description="Low complexity" evidence="1">
    <location>
        <begin position="13"/>
        <end position="36"/>
    </location>
</feature>
<dbReference type="Proteomes" id="UP000193986">
    <property type="component" value="Unassembled WGS sequence"/>
</dbReference>
<gene>
    <name evidence="3" type="ORF">BCR39DRAFT_586293</name>
</gene>
<evidence type="ECO:0000313" key="3">
    <source>
        <dbReference type="EMBL" id="ORY34112.1"/>
    </source>
</evidence>
<proteinExistence type="predicted"/>
<dbReference type="OrthoDB" id="2573934at2759"/>
<protein>
    <submittedName>
        <fullName evidence="3">Uncharacterized protein</fullName>
    </submittedName>
</protein>
<dbReference type="InParanoid" id="A0A1Y2BH34"/>
<keyword evidence="2" id="KW-0812">Transmembrane</keyword>
<name>A0A1Y2BH34_9TREE</name>
<feature type="region of interest" description="Disordered" evidence="1">
    <location>
        <begin position="1"/>
        <end position="36"/>
    </location>
</feature>
<reference evidence="3 4" key="1">
    <citation type="submission" date="2016-07" db="EMBL/GenBank/DDBJ databases">
        <title>Pervasive Adenine N6-methylation of Active Genes in Fungi.</title>
        <authorList>
            <consortium name="DOE Joint Genome Institute"/>
            <person name="Mondo S.J."/>
            <person name="Dannebaum R.O."/>
            <person name="Kuo R.C."/>
            <person name="Labutti K."/>
            <person name="Haridas S."/>
            <person name="Kuo A."/>
            <person name="Salamov A."/>
            <person name="Ahrendt S.R."/>
            <person name="Lipzen A."/>
            <person name="Sullivan W."/>
            <person name="Andreopoulos W.B."/>
            <person name="Clum A."/>
            <person name="Lindquist E."/>
            <person name="Daum C."/>
            <person name="Ramamoorthy G.K."/>
            <person name="Gryganskyi A."/>
            <person name="Culley D."/>
            <person name="Magnuson J.K."/>
            <person name="James T.Y."/>
            <person name="O'Malley M.A."/>
            <person name="Stajich J.E."/>
            <person name="Spatafora J.W."/>
            <person name="Visel A."/>
            <person name="Grigoriev I.V."/>
        </authorList>
    </citation>
    <scope>NUCLEOTIDE SEQUENCE [LARGE SCALE GENOMIC DNA]</scope>
    <source>
        <strain evidence="3 4">68-887.2</strain>
    </source>
</reference>
<feature type="transmembrane region" description="Helical" evidence="2">
    <location>
        <begin position="48"/>
        <end position="72"/>
    </location>
</feature>
<sequence>MPSLSAAAKMSETPTTSTSKSTTSTKTSSASPSSITPYSYATSDIVKVTVAAGVIVLVLSALVFFFKISSWIQYHRRLSRQRHLTTLLATEQRANVYEIAAWSDEPGTAPVRTGIGGGVGGSDRKSRKEIREEVRAFKRGGANAHAVHEWEGVPA</sequence>
<keyword evidence="4" id="KW-1185">Reference proteome</keyword>
<keyword evidence="2" id="KW-0472">Membrane</keyword>